<dbReference type="EMBL" id="JAVYJV010000001">
    <property type="protein sequence ID" value="KAK4378184.1"/>
    <property type="molecule type" value="Genomic_DNA"/>
</dbReference>
<dbReference type="PANTHER" id="PTHR47605">
    <property type="entry name" value="TRANSCRIPTIONAL ELONGATION REGULATOR MINIYO"/>
    <property type="match status" value="1"/>
</dbReference>
<keyword evidence="2" id="KW-1185">Reference proteome</keyword>
<dbReference type="PANTHER" id="PTHR47605:SF2">
    <property type="entry name" value="TRANSCRIPTIONAL ELONGATION REGULATOR MINIYO"/>
    <property type="match status" value="1"/>
</dbReference>
<proteinExistence type="predicted"/>
<reference evidence="1" key="1">
    <citation type="submission" date="2023-12" db="EMBL/GenBank/DDBJ databases">
        <title>Genome assembly of Anisodus tanguticus.</title>
        <authorList>
            <person name="Wang Y.-J."/>
        </authorList>
    </citation>
    <scope>NUCLEOTIDE SEQUENCE</scope>
    <source>
        <strain evidence="1">KB-2021</strain>
        <tissue evidence="1">Leaf</tissue>
    </source>
</reference>
<gene>
    <name evidence="1" type="ORF">RND71_000046</name>
</gene>
<protein>
    <submittedName>
        <fullName evidence="1">Uncharacterized protein</fullName>
    </submittedName>
</protein>
<organism evidence="1 2">
    <name type="scientific">Anisodus tanguticus</name>
    <dbReference type="NCBI Taxonomy" id="243964"/>
    <lineage>
        <taxon>Eukaryota</taxon>
        <taxon>Viridiplantae</taxon>
        <taxon>Streptophyta</taxon>
        <taxon>Embryophyta</taxon>
        <taxon>Tracheophyta</taxon>
        <taxon>Spermatophyta</taxon>
        <taxon>Magnoliopsida</taxon>
        <taxon>eudicotyledons</taxon>
        <taxon>Gunneridae</taxon>
        <taxon>Pentapetalae</taxon>
        <taxon>asterids</taxon>
        <taxon>lamiids</taxon>
        <taxon>Solanales</taxon>
        <taxon>Solanaceae</taxon>
        <taxon>Solanoideae</taxon>
        <taxon>Hyoscyameae</taxon>
        <taxon>Anisodus</taxon>
    </lineage>
</organism>
<comment type="caution">
    <text evidence="1">The sequence shown here is derived from an EMBL/GenBank/DDBJ whole genome shotgun (WGS) entry which is preliminary data.</text>
</comment>
<evidence type="ECO:0000313" key="2">
    <source>
        <dbReference type="Proteomes" id="UP001291623"/>
    </source>
</evidence>
<dbReference type="AlphaFoldDB" id="A0AAE1SYD5"/>
<sequence length="307" mass="34730">MRKGEEEGYHDETTTIGRRKLVLQQSVPNIAVKTPPKLPGQEAQRKQDVGPKKLMAVKNGMKQLRKKEFNIVEERLNTTRTQLLKYNNKLLMVDDWGVDIMTQSTIRLYHPELVKLIENNVLSEYAAIAKEAYLVLGALTRRLPNFYSHMQQMDEGTTKEAENWCWAQVGPMIDSALESIRIKEMPLLSLLEAVIPEDNAELCHGTLPWLPDFVPKIGLEILKNGPMSFDGAAGSGSFVECLCYLRKINQQETSIASSSCLQGLLRVAWCVDKLISLANNEPRNLLQYQRLTRGRKSCCWDSPLLSA</sequence>
<dbReference type="Proteomes" id="UP001291623">
    <property type="component" value="Unassembled WGS sequence"/>
</dbReference>
<dbReference type="InterPro" id="IPR055326">
    <property type="entry name" value="MINIYO"/>
</dbReference>
<accession>A0AAE1SYD5</accession>
<evidence type="ECO:0000313" key="1">
    <source>
        <dbReference type="EMBL" id="KAK4378184.1"/>
    </source>
</evidence>
<name>A0AAE1SYD5_9SOLA</name>